<keyword evidence="3 6" id="KW-0547">Nucleotide-binding</keyword>
<dbReference type="SMART" id="SM00220">
    <property type="entry name" value="S_TKc"/>
    <property type="match status" value="1"/>
</dbReference>
<dbReference type="EMBL" id="KE344611">
    <property type="protein sequence ID" value="EXB70617.1"/>
    <property type="molecule type" value="Genomic_DNA"/>
</dbReference>
<dbReference type="FunFam" id="1.10.510.10:FF:000620">
    <property type="entry name" value="Putative serine/threonine-protein kinase"/>
    <property type="match status" value="1"/>
</dbReference>
<keyword evidence="2" id="KW-0808">Transferase</keyword>
<name>W9R513_9ROSA</name>
<dbReference type="AlphaFoldDB" id="W9R513"/>
<feature type="compositionally biased region" description="Basic and acidic residues" evidence="7">
    <location>
        <begin position="554"/>
        <end position="565"/>
    </location>
</feature>
<feature type="region of interest" description="Disordered" evidence="7">
    <location>
        <begin position="1"/>
        <end position="91"/>
    </location>
</feature>
<comment type="similarity">
    <text evidence="1">Belongs to the protein kinase superfamily. CMGC Ser/Thr protein kinase family. CDC2/CDKX subfamily.</text>
</comment>
<dbReference type="KEGG" id="mnt:21406556"/>
<dbReference type="InterPro" id="IPR050108">
    <property type="entry name" value="CDK"/>
</dbReference>
<dbReference type="PANTHER" id="PTHR24056:SF425">
    <property type="entry name" value="PROTEIN KINASE DOMAIN-CONTAINING PROTEIN"/>
    <property type="match status" value="1"/>
</dbReference>
<feature type="compositionally biased region" description="Low complexity" evidence="7">
    <location>
        <begin position="513"/>
        <end position="527"/>
    </location>
</feature>
<dbReference type="InterPro" id="IPR011009">
    <property type="entry name" value="Kinase-like_dom_sf"/>
</dbReference>
<keyword evidence="10" id="KW-1185">Reference proteome</keyword>
<feature type="compositionally biased region" description="Basic residues" evidence="7">
    <location>
        <begin position="441"/>
        <end position="456"/>
    </location>
</feature>
<dbReference type="Proteomes" id="UP000030645">
    <property type="component" value="Unassembled WGS sequence"/>
</dbReference>
<dbReference type="eggNOG" id="KOG0600">
    <property type="taxonomic scope" value="Eukaryota"/>
</dbReference>
<dbReference type="InterPro" id="IPR008271">
    <property type="entry name" value="Ser/Thr_kinase_AS"/>
</dbReference>
<dbReference type="GO" id="GO:0008353">
    <property type="term" value="F:RNA polymerase II CTD heptapeptide repeat kinase activity"/>
    <property type="evidence" value="ECO:0007669"/>
    <property type="project" value="TreeGrafter"/>
</dbReference>
<dbReference type="FunFam" id="3.30.200.20:FF:000021">
    <property type="entry name" value="probable serine/threonine-protein kinase At1g54610"/>
    <property type="match status" value="1"/>
</dbReference>
<evidence type="ECO:0000256" key="2">
    <source>
        <dbReference type="ARBA" id="ARBA00022679"/>
    </source>
</evidence>
<evidence type="ECO:0000259" key="8">
    <source>
        <dbReference type="PROSITE" id="PS50011"/>
    </source>
</evidence>
<feature type="region of interest" description="Disordered" evidence="7">
    <location>
        <begin position="436"/>
        <end position="574"/>
    </location>
</feature>
<feature type="compositionally biased region" description="Basic and acidic residues" evidence="7">
    <location>
        <begin position="44"/>
        <end position="70"/>
    </location>
</feature>
<keyword evidence="5 6" id="KW-0067">ATP-binding</keyword>
<feature type="compositionally biased region" description="Low complexity" evidence="7">
    <location>
        <begin position="482"/>
        <end position="500"/>
    </location>
</feature>
<dbReference type="PROSITE" id="PS50011">
    <property type="entry name" value="PROTEIN_KINASE_DOM"/>
    <property type="match status" value="1"/>
</dbReference>
<dbReference type="PANTHER" id="PTHR24056">
    <property type="entry name" value="CELL DIVISION PROTEIN KINASE"/>
    <property type="match status" value="1"/>
</dbReference>
<dbReference type="GO" id="GO:0005634">
    <property type="term" value="C:nucleus"/>
    <property type="evidence" value="ECO:0007669"/>
    <property type="project" value="TreeGrafter"/>
</dbReference>
<proteinExistence type="inferred from homology"/>
<evidence type="ECO:0000256" key="4">
    <source>
        <dbReference type="ARBA" id="ARBA00022777"/>
    </source>
</evidence>
<evidence type="ECO:0000256" key="1">
    <source>
        <dbReference type="ARBA" id="ARBA00006485"/>
    </source>
</evidence>
<dbReference type="GO" id="GO:0032968">
    <property type="term" value="P:positive regulation of transcription elongation by RNA polymerase II"/>
    <property type="evidence" value="ECO:0007669"/>
    <property type="project" value="TreeGrafter"/>
</dbReference>
<evidence type="ECO:0000313" key="10">
    <source>
        <dbReference type="Proteomes" id="UP000030645"/>
    </source>
</evidence>
<feature type="compositionally biased region" description="Polar residues" evidence="7">
    <location>
        <begin position="1"/>
        <end position="16"/>
    </location>
</feature>
<keyword evidence="4 9" id="KW-0418">Kinase</keyword>
<feature type="domain" description="Protein kinase" evidence="8">
    <location>
        <begin position="130"/>
        <end position="411"/>
    </location>
</feature>
<reference evidence="10" key="1">
    <citation type="submission" date="2013-01" db="EMBL/GenBank/DDBJ databases">
        <title>Draft Genome Sequence of a Mulberry Tree, Morus notabilis C.K. Schneid.</title>
        <authorList>
            <person name="He N."/>
            <person name="Zhao S."/>
        </authorList>
    </citation>
    <scope>NUCLEOTIDE SEQUENCE</scope>
</reference>
<dbReference type="GO" id="GO:0005524">
    <property type="term" value="F:ATP binding"/>
    <property type="evidence" value="ECO:0007669"/>
    <property type="project" value="UniProtKB-UniRule"/>
</dbReference>
<dbReference type="OrthoDB" id="1732493at2759"/>
<dbReference type="GO" id="GO:0000307">
    <property type="term" value="C:cyclin-dependent protein kinase holoenzyme complex"/>
    <property type="evidence" value="ECO:0007669"/>
    <property type="project" value="TreeGrafter"/>
</dbReference>
<dbReference type="InterPro" id="IPR017441">
    <property type="entry name" value="Protein_kinase_ATP_BS"/>
</dbReference>
<evidence type="ECO:0000313" key="9">
    <source>
        <dbReference type="EMBL" id="EXB70617.1"/>
    </source>
</evidence>
<dbReference type="Gene3D" id="1.10.510.10">
    <property type="entry name" value="Transferase(Phosphotransferase) domain 1"/>
    <property type="match status" value="1"/>
</dbReference>
<dbReference type="PROSITE" id="PS00108">
    <property type="entry name" value="PROTEIN_KINASE_ST"/>
    <property type="match status" value="1"/>
</dbReference>
<gene>
    <name evidence="9" type="ORF">L484_023802</name>
</gene>
<dbReference type="Pfam" id="PF00069">
    <property type="entry name" value="Pkinase"/>
    <property type="match status" value="1"/>
</dbReference>
<dbReference type="STRING" id="981085.W9R513"/>
<dbReference type="InterPro" id="IPR000719">
    <property type="entry name" value="Prot_kinase_dom"/>
</dbReference>
<accession>W9R513</accession>
<feature type="compositionally biased region" description="Basic and acidic residues" evidence="7">
    <location>
        <begin position="457"/>
        <end position="478"/>
    </location>
</feature>
<dbReference type="Gene3D" id="3.30.200.20">
    <property type="entry name" value="Phosphorylase Kinase, domain 1"/>
    <property type="match status" value="1"/>
</dbReference>
<evidence type="ECO:0000256" key="3">
    <source>
        <dbReference type="ARBA" id="ARBA00022741"/>
    </source>
</evidence>
<evidence type="ECO:0000256" key="6">
    <source>
        <dbReference type="PROSITE-ProRule" id="PRU10141"/>
    </source>
</evidence>
<organism evidence="9 10">
    <name type="scientific">Morus notabilis</name>
    <dbReference type="NCBI Taxonomy" id="981085"/>
    <lineage>
        <taxon>Eukaryota</taxon>
        <taxon>Viridiplantae</taxon>
        <taxon>Streptophyta</taxon>
        <taxon>Embryophyta</taxon>
        <taxon>Tracheophyta</taxon>
        <taxon>Spermatophyta</taxon>
        <taxon>Magnoliopsida</taxon>
        <taxon>eudicotyledons</taxon>
        <taxon>Gunneridae</taxon>
        <taxon>Pentapetalae</taxon>
        <taxon>rosids</taxon>
        <taxon>fabids</taxon>
        <taxon>Rosales</taxon>
        <taxon>Moraceae</taxon>
        <taxon>Moreae</taxon>
        <taxon>Morus</taxon>
    </lineage>
</organism>
<dbReference type="PROSITE" id="PS00107">
    <property type="entry name" value="PROTEIN_KINASE_ATP"/>
    <property type="match status" value="1"/>
</dbReference>
<sequence>MGCVQAKSSSTKSPPGNLQKMKMANGYVGKKVGLLGPRRSTGQRYDEREYDGRFGDKPSEGSFEDGKNNDNDNNGKLIGREEEKGVNGGNVSRRISMEDEELAQGWPKWLLDNVSRKVLAGLVPKSAESYDKLAKVGQGTYSNVYKARDRDTRKIVALKKVRFDTSEPESIRFMAREITILRQLDHPNVMKLEGLATSRMQYSLYLVFDFMQSDLARLISRPERLTEPQIKFYMHQLLSGLQHCHSRGILHRDIKGSNLLIDKNGTLKIADFGLANHYTPNQKHALTNRVVTLWYRAPELLLGATNYGAGIDLWSAGCLLAEMFSGRPIMPGRTEVEQLHRIFKLCGTPSEEYWKKLKLSTTFRPPQMYKPSLVETFSDFPASSLGLLKTLLSLDPAYRGSASSALQNKFFCTRPLACDLSGLPVIHNDEDELDQANEAKKNRKDRYRRSRTHRELRRRDLSAEKTENSPTSKEEKVVVKNPEPQSSVQTEEQSSSTSSSNFSGVNLARHIETSSPTTSTASSSLNSGKQKERPLFSVSPVRHSNQKMPLRTQRYSDAREKDKKLPPLPTKPKIRIIDYSKENKVKKENQIHRSTSTREFRSLNQKEHLKLYVVDD</sequence>
<dbReference type="SUPFAM" id="SSF56112">
    <property type="entry name" value="Protein kinase-like (PK-like)"/>
    <property type="match status" value="1"/>
</dbReference>
<feature type="binding site" evidence="6">
    <location>
        <position position="159"/>
    </location>
    <ligand>
        <name>ATP</name>
        <dbReference type="ChEBI" id="CHEBI:30616"/>
    </ligand>
</feature>
<protein>
    <submittedName>
        <fullName evidence="9">Putative serine/threonine-protein kinase</fullName>
    </submittedName>
</protein>
<evidence type="ECO:0000256" key="7">
    <source>
        <dbReference type="SAM" id="MobiDB-lite"/>
    </source>
</evidence>
<evidence type="ECO:0000256" key="5">
    <source>
        <dbReference type="ARBA" id="ARBA00022840"/>
    </source>
</evidence>
<dbReference type="CDD" id="cd07840">
    <property type="entry name" value="STKc_CDK9_like"/>
    <property type="match status" value="1"/>
</dbReference>